<dbReference type="PANTHER" id="PTHR11851:SF224">
    <property type="entry name" value="PROCESSING PROTEASE"/>
    <property type="match status" value="1"/>
</dbReference>
<dbReference type="InterPro" id="IPR050361">
    <property type="entry name" value="MPP/UQCRC_Complex"/>
</dbReference>
<dbReference type="GO" id="GO:0046872">
    <property type="term" value="F:metal ion binding"/>
    <property type="evidence" value="ECO:0007669"/>
    <property type="project" value="InterPro"/>
</dbReference>
<reference evidence="2 3" key="1">
    <citation type="submission" date="2020-08" db="EMBL/GenBank/DDBJ databases">
        <title>Genomic Encyclopedia of Type Strains, Phase IV (KMG-IV): sequencing the most valuable type-strain genomes for metagenomic binning, comparative biology and taxonomic classification.</title>
        <authorList>
            <person name="Goeker M."/>
        </authorList>
    </citation>
    <scope>NUCLEOTIDE SEQUENCE [LARGE SCALE GENOMIC DNA]</scope>
    <source>
        <strain evidence="2 3">DSM 102044</strain>
    </source>
</reference>
<comment type="caution">
    <text evidence="2">The sequence shown here is derived from an EMBL/GenBank/DDBJ whole genome shotgun (WGS) entry which is preliminary data.</text>
</comment>
<dbReference type="Proteomes" id="UP000588604">
    <property type="component" value="Unassembled WGS sequence"/>
</dbReference>
<dbReference type="InterPro" id="IPR011249">
    <property type="entry name" value="Metalloenz_LuxS/M16"/>
</dbReference>
<keyword evidence="3" id="KW-1185">Reference proteome</keyword>
<dbReference type="PANTHER" id="PTHR11851">
    <property type="entry name" value="METALLOPROTEASE"/>
    <property type="match status" value="1"/>
</dbReference>
<name>A0A841MKT8_9BACT</name>
<evidence type="ECO:0000313" key="2">
    <source>
        <dbReference type="EMBL" id="MBB6324856.1"/>
    </source>
</evidence>
<evidence type="ECO:0000259" key="1">
    <source>
        <dbReference type="Pfam" id="PF05193"/>
    </source>
</evidence>
<dbReference type="Gene3D" id="3.30.830.10">
    <property type="entry name" value="Metalloenzyme, LuxS/M16 peptidase-like"/>
    <property type="match status" value="2"/>
</dbReference>
<proteinExistence type="predicted"/>
<dbReference type="AlphaFoldDB" id="A0A841MKT8"/>
<evidence type="ECO:0000313" key="3">
    <source>
        <dbReference type="Proteomes" id="UP000588604"/>
    </source>
</evidence>
<organism evidence="2 3">
    <name type="scientific">Algoriphagus iocasae</name>
    <dbReference type="NCBI Taxonomy" id="1836499"/>
    <lineage>
        <taxon>Bacteria</taxon>
        <taxon>Pseudomonadati</taxon>
        <taxon>Bacteroidota</taxon>
        <taxon>Cytophagia</taxon>
        <taxon>Cytophagales</taxon>
        <taxon>Cyclobacteriaceae</taxon>
        <taxon>Algoriphagus</taxon>
    </lineage>
</organism>
<dbReference type="RefSeq" id="WP_184492809.1">
    <property type="nucleotide sequence ID" value="NZ_JACIJO010000001.1"/>
</dbReference>
<accession>A0A841MKT8</accession>
<feature type="domain" description="Peptidase M16 C-terminal" evidence="1">
    <location>
        <begin position="185"/>
        <end position="356"/>
    </location>
</feature>
<dbReference type="InterPro" id="IPR007863">
    <property type="entry name" value="Peptidase_M16_C"/>
</dbReference>
<dbReference type="SUPFAM" id="SSF63411">
    <property type="entry name" value="LuxS/MPP-like metallohydrolase"/>
    <property type="match status" value="2"/>
</dbReference>
<dbReference type="Pfam" id="PF05193">
    <property type="entry name" value="Peptidase_M16_C"/>
    <property type="match status" value="1"/>
</dbReference>
<dbReference type="EMBL" id="JACIJO010000001">
    <property type="protein sequence ID" value="MBB6324856.1"/>
    <property type="molecule type" value="Genomic_DNA"/>
</dbReference>
<protein>
    <submittedName>
        <fullName evidence="2">Putative Zn-dependent peptidase</fullName>
    </submittedName>
</protein>
<gene>
    <name evidence="2" type="ORF">FHS59_000471</name>
</gene>
<sequence length="423" mass="48318">MLLDRSKAPEFRVPEDFELSPPFETQLSNGARLFFNNTPTLDVVKIEVIGKGNKASLPISQNLIPAFTLILLQEGIKSKSSEEIAEFFDFHASEVNPILSFAHEGLGLLTTKKHLGAVLPVFIELFTEAIFPLESLEKRKSQKRLGLKLEKEKTALRAGQLFRKSLFGSDHPYGAEPIESHVDEITVERLEFYYREMLWQNIEVFVSGNFSNSELEKISDQLSAIPNRKESEEVLIPEIITNLQWIESRENAVQSSIRMGSFSIPKSHPDFIGLSVLNTILGGYFGSRLIKNIREDKGHTYGIYSSLAEIGLSEYWVISADVQKAFYQEVIHEIYHEINKLADQPIQDDELEVVRNYMIGQMLSRFSSPFDLMDRFRAVHHSGLDFSYYFNKLKYLKSFTANDLQALAQKYYKDKKLVEVVVG</sequence>